<evidence type="ECO:0000256" key="5">
    <source>
        <dbReference type="ARBA" id="ARBA00022989"/>
    </source>
</evidence>
<feature type="transmembrane region" description="Helical" evidence="9">
    <location>
        <begin position="160"/>
        <end position="181"/>
    </location>
</feature>
<dbReference type="InterPro" id="IPR003663">
    <property type="entry name" value="Sugar/inositol_transpt"/>
</dbReference>
<dbReference type="GO" id="GO:0015791">
    <property type="term" value="P:polyol transmembrane transport"/>
    <property type="evidence" value="ECO:0007669"/>
    <property type="project" value="UniProtKB-ARBA"/>
</dbReference>
<sequence>MSKPKSDSDISYQPLTEDEEIEGQLTSPRNLPQSSKSPPKRISRDVESHGHFDDQILRDVEVTAEVTSFVYFIAVVIAIGGFLFGYDTGVISSAMLLLEQEFTMTALQKGIIVGAVTLGAVFGGAIADLMGRKTTTILSALTFLVGAIILSIAYTYSSLVFGRLIIGLGVGLASMVVPIYISEISPRYYRGRLVTLNVLFITGGQVFAYLVGIAFVEKGGWRWMFGVSGIPPLIQLFVMPIIPESPRFLVRKGKSEEAKRVLRKIYPNSPKAFLDEEIHIIYETIAVDASGSYRKLIQYPNLRPLIIACGLQAIQQLTGFDTAMYYGATIMKMAGFINIRDAIMFSLVVSLTNFLMTAVALNLIDRVGRRKILLNTVIATIVSLLLLGIGFYFITGFTVKQPQCMDYGDGCGACLLDDRCGFAKRDGGICLPRQPSSDLINIEDVNILFEREEISGGNSLSEQANGNFTDIEFYDECPNMKLIYTWFALICLVLYVMAYALGLGHAPWLIQSEIFPLNVRGKATGIATATNWLVNLAITVSFLPLTEMITTSGTFWLYASFMIFGWIFIYSMVPETAGKSLEEIQELFY</sequence>
<dbReference type="PROSITE" id="PS00217">
    <property type="entry name" value="SUGAR_TRANSPORT_2"/>
    <property type="match status" value="1"/>
</dbReference>
<comment type="similarity">
    <text evidence="2 7">Belongs to the major facilitator superfamily. Sugar transporter (TC 2.A.1.1) family.</text>
</comment>
<feature type="transmembrane region" description="Helical" evidence="9">
    <location>
        <begin position="134"/>
        <end position="154"/>
    </location>
</feature>
<accession>A0A9N9GSU5</accession>
<feature type="transmembrane region" description="Helical" evidence="9">
    <location>
        <begin position="482"/>
        <end position="503"/>
    </location>
</feature>
<dbReference type="InterPro" id="IPR020846">
    <property type="entry name" value="MFS_dom"/>
</dbReference>
<keyword evidence="5 9" id="KW-1133">Transmembrane helix</keyword>
<gene>
    <name evidence="11" type="ORF">FCALED_LOCUS10086</name>
</gene>
<dbReference type="AlphaFoldDB" id="A0A9N9GSU5"/>
<dbReference type="GO" id="GO:0015798">
    <property type="term" value="P:myo-inositol transport"/>
    <property type="evidence" value="ECO:0007669"/>
    <property type="project" value="UniProtKB-ARBA"/>
</dbReference>
<proteinExistence type="inferred from homology"/>
<dbReference type="InterPro" id="IPR005828">
    <property type="entry name" value="MFS_sugar_transport-like"/>
</dbReference>
<dbReference type="PROSITE" id="PS50850">
    <property type="entry name" value="MFS"/>
    <property type="match status" value="1"/>
</dbReference>
<evidence type="ECO:0000256" key="3">
    <source>
        <dbReference type="ARBA" id="ARBA00022448"/>
    </source>
</evidence>
<dbReference type="EMBL" id="CAJVPQ010003558">
    <property type="protein sequence ID" value="CAG8631383.1"/>
    <property type="molecule type" value="Genomic_DNA"/>
</dbReference>
<feature type="transmembrane region" description="Helical" evidence="9">
    <location>
        <begin position="523"/>
        <end position="543"/>
    </location>
</feature>
<evidence type="ECO:0000256" key="1">
    <source>
        <dbReference type="ARBA" id="ARBA00004141"/>
    </source>
</evidence>
<dbReference type="Proteomes" id="UP000789570">
    <property type="component" value="Unassembled WGS sequence"/>
</dbReference>
<keyword evidence="6 9" id="KW-0472">Membrane</keyword>
<feature type="region of interest" description="Disordered" evidence="8">
    <location>
        <begin position="1"/>
        <end position="47"/>
    </location>
</feature>
<dbReference type="InterPro" id="IPR005829">
    <property type="entry name" value="Sugar_transporter_CS"/>
</dbReference>
<comment type="caution">
    <text evidence="11">The sequence shown here is derived from an EMBL/GenBank/DDBJ whole genome shotgun (WGS) entry which is preliminary data.</text>
</comment>
<feature type="transmembrane region" description="Helical" evidence="9">
    <location>
        <begin position="342"/>
        <end position="364"/>
    </location>
</feature>
<feature type="domain" description="Major facilitator superfamily (MFS) profile" evidence="10">
    <location>
        <begin position="73"/>
        <end position="577"/>
    </location>
</feature>
<dbReference type="Pfam" id="PF00083">
    <property type="entry name" value="Sugar_tr"/>
    <property type="match status" value="2"/>
</dbReference>
<dbReference type="GO" id="GO:0022857">
    <property type="term" value="F:transmembrane transporter activity"/>
    <property type="evidence" value="ECO:0007669"/>
    <property type="project" value="InterPro"/>
</dbReference>
<dbReference type="PROSITE" id="PS00216">
    <property type="entry name" value="SUGAR_TRANSPORT_1"/>
    <property type="match status" value="2"/>
</dbReference>
<evidence type="ECO:0000256" key="8">
    <source>
        <dbReference type="SAM" id="MobiDB-lite"/>
    </source>
</evidence>
<dbReference type="InterPro" id="IPR036259">
    <property type="entry name" value="MFS_trans_sf"/>
</dbReference>
<organism evidence="11 12">
    <name type="scientific">Funneliformis caledonium</name>
    <dbReference type="NCBI Taxonomy" id="1117310"/>
    <lineage>
        <taxon>Eukaryota</taxon>
        <taxon>Fungi</taxon>
        <taxon>Fungi incertae sedis</taxon>
        <taxon>Mucoromycota</taxon>
        <taxon>Glomeromycotina</taxon>
        <taxon>Glomeromycetes</taxon>
        <taxon>Glomerales</taxon>
        <taxon>Glomeraceae</taxon>
        <taxon>Funneliformis</taxon>
    </lineage>
</organism>
<feature type="compositionally biased region" description="Polar residues" evidence="8">
    <location>
        <begin position="24"/>
        <end position="37"/>
    </location>
</feature>
<keyword evidence="4 9" id="KW-0812">Transmembrane</keyword>
<evidence type="ECO:0000256" key="4">
    <source>
        <dbReference type="ARBA" id="ARBA00022692"/>
    </source>
</evidence>
<dbReference type="PRINTS" id="PR00171">
    <property type="entry name" value="SUGRTRNSPORT"/>
</dbReference>
<name>A0A9N9GSU5_9GLOM</name>
<evidence type="ECO:0000256" key="6">
    <source>
        <dbReference type="ARBA" id="ARBA00023136"/>
    </source>
</evidence>
<feature type="transmembrane region" description="Helical" evidence="9">
    <location>
        <begin position="376"/>
        <end position="395"/>
    </location>
</feature>
<dbReference type="Gene3D" id="1.20.1250.20">
    <property type="entry name" value="MFS general substrate transporter like domains"/>
    <property type="match status" value="2"/>
</dbReference>
<feature type="transmembrane region" description="Helical" evidence="9">
    <location>
        <begin position="193"/>
        <end position="215"/>
    </location>
</feature>
<keyword evidence="12" id="KW-1185">Reference proteome</keyword>
<evidence type="ECO:0000313" key="11">
    <source>
        <dbReference type="EMBL" id="CAG8631383.1"/>
    </source>
</evidence>
<evidence type="ECO:0000256" key="9">
    <source>
        <dbReference type="SAM" id="Phobius"/>
    </source>
</evidence>
<dbReference type="NCBIfam" id="TIGR00879">
    <property type="entry name" value="SP"/>
    <property type="match status" value="1"/>
</dbReference>
<feature type="transmembrane region" description="Helical" evidence="9">
    <location>
        <begin position="66"/>
        <end position="86"/>
    </location>
</feature>
<protein>
    <submittedName>
        <fullName evidence="11">8000_t:CDS:1</fullName>
    </submittedName>
</protein>
<reference evidence="11" key="1">
    <citation type="submission" date="2021-06" db="EMBL/GenBank/DDBJ databases">
        <authorList>
            <person name="Kallberg Y."/>
            <person name="Tangrot J."/>
            <person name="Rosling A."/>
        </authorList>
    </citation>
    <scope>NUCLEOTIDE SEQUENCE</scope>
    <source>
        <strain evidence="11">UK204</strain>
    </source>
</reference>
<evidence type="ECO:0000313" key="12">
    <source>
        <dbReference type="Proteomes" id="UP000789570"/>
    </source>
</evidence>
<evidence type="ECO:0000256" key="7">
    <source>
        <dbReference type="RuleBase" id="RU003346"/>
    </source>
</evidence>
<dbReference type="GO" id="GO:0016020">
    <property type="term" value="C:membrane"/>
    <property type="evidence" value="ECO:0007669"/>
    <property type="project" value="UniProtKB-SubCell"/>
</dbReference>
<dbReference type="PANTHER" id="PTHR48020:SF12">
    <property type="entry name" value="PROTON MYO-INOSITOL COTRANSPORTER"/>
    <property type="match status" value="1"/>
</dbReference>
<keyword evidence="3 7" id="KW-0813">Transport</keyword>
<dbReference type="InterPro" id="IPR050814">
    <property type="entry name" value="Myo-inositol_Transporter"/>
</dbReference>
<dbReference type="OrthoDB" id="508119at2759"/>
<dbReference type="PANTHER" id="PTHR48020">
    <property type="entry name" value="PROTON MYO-INOSITOL COTRANSPORTER"/>
    <property type="match status" value="1"/>
</dbReference>
<feature type="transmembrane region" description="Helical" evidence="9">
    <location>
        <begin position="221"/>
        <end position="242"/>
    </location>
</feature>
<comment type="subcellular location">
    <subcellularLocation>
        <location evidence="1">Membrane</location>
        <topology evidence="1">Multi-pass membrane protein</topology>
    </subcellularLocation>
</comment>
<feature type="transmembrane region" description="Helical" evidence="9">
    <location>
        <begin position="106"/>
        <end position="127"/>
    </location>
</feature>
<evidence type="ECO:0000259" key="10">
    <source>
        <dbReference type="PROSITE" id="PS50850"/>
    </source>
</evidence>
<evidence type="ECO:0000256" key="2">
    <source>
        <dbReference type="ARBA" id="ARBA00010992"/>
    </source>
</evidence>
<feature type="transmembrane region" description="Helical" evidence="9">
    <location>
        <begin position="555"/>
        <end position="573"/>
    </location>
</feature>
<dbReference type="SUPFAM" id="SSF103473">
    <property type="entry name" value="MFS general substrate transporter"/>
    <property type="match status" value="1"/>
</dbReference>